<evidence type="ECO:0000313" key="6">
    <source>
        <dbReference type="Proteomes" id="UP000824890"/>
    </source>
</evidence>
<feature type="region of interest" description="Disordered" evidence="4">
    <location>
        <begin position="1"/>
        <end position="49"/>
    </location>
</feature>
<organism evidence="5 6">
    <name type="scientific">Brassica napus</name>
    <name type="common">Rape</name>
    <dbReference type="NCBI Taxonomy" id="3708"/>
    <lineage>
        <taxon>Eukaryota</taxon>
        <taxon>Viridiplantae</taxon>
        <taxon>Streptophyta</taxon>
        <taxon>Embryophyta</taxon>
        <taxon>Tracheophyta</taxon>
        <taxon>Spermatophyta</taxon>
        <taxon>Magnoliopsida</taxon>
        <taxon>eudicotyledons</taxon>
        <taxon>Gunneridae</taxon>
        <taxon>Pentapetalae</taxon>
        <taxon>rosids</taxon>
        <taxon>malvids</taxon>
        <taxon>Brassicales</taxon>
        <taxon>Brassicaceae</taxon>
        <taxon>Brassiceae</taxon>
        <taxon>Brassica</taxon>
    </lineage>
</organism>
<evidence type="ECO:0000256" key="4">
    <source>
        <dbReference type="SAM" id="MobiDB-lite"/>
    </source>
</evidence>
<dbReference type="PANTHER" id="PTHR33388">
    <property type="entry name" value="OS01G0212500 PROTEIN"/>
    <property type="match status" value="1"/>
</dbReference>
<protein>
    <submittedName>
        <fullName evidence="5">Uncharacterized protein</fullName>
    </submittedName>
</protein>
<comment type="caution">
    <text evidence="5">The sequence shown here is derived from an EMBL/GenBank/DDBJ whole genome shotgun (WGS) entry which is preliminary data.</text>
</comment>
<evidence type="ECO:0000313" key="5">
    <source>
        <dbReference type="EMBL" id="KAH0857095.1"/>
    </source>
</evidence>
<dbReference type="PANTHER" id="PTHR33388:SF18">
    <property type="entry name" value="PROTEIN SPEAR1"/>
    <property type="match status" value="1"/>
</dbReference>
<dbReference type="InterPro" id="IPR040356">
    <property type="entry name" value="SPEAR"/>
</dbReference>
<proteinExistence type="predicted"/>
<evidence type="ECO:0000256" key="2">
    <source>
        <dbReference type="ARBA" id="ARBA00023015"/>
    </source>
</evidence>
<evidence type="ECO:0000256" key="1">
    <source>
        <dbReference type="ARBA" id="ARBA00022491"/>
    </source>
</evidence>
<evidence type="ECO:0000256" key="3">
    <source>
        <dbReference type="ARBA" id="ARBA00023163"/>
    </source>
</evidence>
<name>A0ABQ7XMD3_BRANA</name>
<feature type="compositionally biased region" description="Low complexity" evidence="4">
    <location>
        <begin position="198"/>
        <end position="209"/>
    </location>
</feature>
<sequence length="222" mass="24394">MGSSFFGKPNMRGSSPSSSSPTSSSSSPATRRGKKNGSEKPKQPQRGLGVAQLEKIRLHSEMSCNSFDNYMVIIVRVVTLLCSSHSSIGSIIGIRALIQCPVNFRGLIMENVRMQGYASIPSSSPSFTYVSPSPSPSPSPSYGLYPNMMIDAHRDQYERATMSWNPSYGILESHHYLEPNTTRHILNEDPCFTRRSKSLGSGNQNSGSNDNQELDLELRLSL</sequence>
<keyword evidence="1" id="KW-0678">Repressor</keyword>
<gene>
    <name evidence="5" type="ORF">HID58_085356</name>
</gene>
<reference evidence="5 6" key="1">
    <citation type="submission" date="2021-05" db="EMBL/GenBank/DDBJ databases">
        <title>Genome Assembly of Synthetic Allotetraploid Brassica napus Reveals Homoeologous Exchanges between Subgenomes.</title>
        <authorList>
            <person name="Davis J.T."/>
        </authorList>
    </citation>
    <scope>NUCLEOTIDE SEQUENCE [LARGE SCALE GENOMIC DNA]</scope>
    <source>
        <strain evidence="6">cv. Da-Ae</strain>
        <tissue evidence="5">Seedling</tissue>
    </source>
</reference>
<dbReference type="Proteomes" id="UP000824890">
    <property type="component" value="Unassembled WGS sequence"/>
</dbReference>
<feature type="compositionally biased region" description="Low complexity" evidence="4">
    <location>
        <begin position="14"/>
        <end position="28"/>
    </location>
</feature>
<keyword evidence="6" id="KW-1185">Reference proteome</keyword>
<accession>A0ABQ7XMD3</accession>
<keyword evidence="3" id="KW-0804">Transcription</keyword>
<feature type="region of interest" description="Disordered" evidence="4">
    <location>
        <begin position="196"/>
        <end position="222"/>
    </location>
</feature>
<keyword evidence="2" id="KW-0805">Transcription regulation</keyword>
<dbReference type="EMBL" id="JAGKQM010000019">
    <property type="protein sequence ID" value="KAH0857095.1"/>
    <property type="molecule type" value="Genomic_DNA"/>
</dbReference>